<protein>
    <submittedName>
        <fullName evidence="2">Saccharopine dehydrogenase family protein</fullName>
    </submittedName>
</protein>
<dbReference type="AlphaFoldDB" id="A0ABD5P924"/>
<accession>A0ABD5P924</accession>
<dbReference type="InterPro" id="IPR005097">
    <property type="entry name" value="Sacchrp_dh_NADP-bd"/>
</dbReference>
<dbReference type="Pfam" id="PF03435">
    <property type="entry name" value="Sacchrp_dh_NADP"/>
    <property type="match status" value="1"/>
</dbReference>
<gene>
    <name evidence="2" type="ORF">ACFO0N_05380</name>
</gene>
<dbReference type="EMBL" id="JBHSDS010000003">
    <property type="protein sequence ID" value="MFC4357380.1"/>
    <property type="molecule type" value="Genomic_DNA"/>
</dbReference>
<dbReference type="Proteomes" id="UP001595921">
    <property type="component" value="Unassembled WGS sequence"/>
</dbReference>
<reference evidence="2 3" key="1">
    <citation type="journal article" date="2019" name="Int. J. Syst. Evol. Microbiol.">
        <title>The Global Catalogue of Microorganisms (GCM) 10K type strain sequencing project: providing services to taxonomists for standard genome sequencing and annotation.</title>
        <authorList>
            <consortium name="The Broad Institute Genomics Platform"/>
            <consortium name="The Broad Institute Genome Sequencing Center for Infectious Disease"/>
            <person name="Wu L."/>
            <person name="Ma J."/>
        </authorList>
    </citation>
    <scope>NUCLEOTIDE SEQUENCE [LARGE SCALE GENOMIC DNA]</scope>
    <source>
        <strain evidence="2 3">CGMCC 1.12553</strain>
    </source>
</reference>
<evidence type="ECO:0000313" key="3">
    <source>
        <dbReference type="Proteomes" id="UP001595921"/>
    </source>
</evidence>
<feature type="domain" description="Saccharopine dehydrogenase NADP binding" evidence="1">
    <location>
        <begin position="5"/>
        <end position="120"/>
    </location>
</feature>
<keyword evidence="3" id="KW-1185">Reference proteome</keyword>
<dbReference type="RefSeq" id="WP_267622322.1">
    <property type="nucleotide sequence ID" value="NZ_JAODIW010000006.1"/>
</dbReference>
<organism evidence="2 3">
    <name type="scientific">Halobium salinum</name>
    <dbReference type="NCBI Taxonomy" id="1364940"/>
    <lineage>
        <taxon>Archaea</taxon>
        <taxon>Methanobacteriati</taxon>
        <taxon>Methanobacteriota</taxon>
        <taxon>Stenosarchaea group</taxon>
        <taxon>Halobacteria</taxon>
        <taxon>Halobacteriales</taxon>
        <taxon>Haloferacaceae</taxon>
        <taxon>Halobium</taxon>
    </lineage>
</organism>
<name>A0ABD5P924_9EURY</name>
<evidence type="ECO:0000313" key="2">
    <source>
        <dbReference type="EMBL" id="MFC4357380.1"/>
    </source>
</evidence>
<dbReference type="InterPro" id="IPR036291">
    <property type="entry name" value="NAD(P)-bd_dom_sf"/>
</dbReference>
<sequence length="350" mass="37112">MGDLLIYGSYGYTGRLVAREAVDRGFEPVLAGRDADAVTAQADDLDLPARVFDLDEAGNRLADVDAVLNCAGPFSTTAWPLVEACVDTGTHYLDITGEIGVFEKLRRRDAAATEAGVTLLPGAGFDVVPTDCLAAHLAARLPDATGLELGFDAQGGVGPGTLRTGIQRLGRGGIVRQSGRLKEVPAGWRTRTIDFGRGRRRAVTVPWGDVSTAYHTTGVPNVVVYMAAGRGLRLFFRAERLLGPALKSDAVRGGLSWLVDRTVSGPDEAAREQGFAWVWGEATNGSKTVVSRLRTPHPITLTARAALECTSRVLDGDAPTGFQTPAGAFGSELVLDVEGVYGFKDEDDGR</sequence>
<comment type="caution">
    <text evidence="2">The sequence shown here is derived from an EMBL/GenBank/DDBJ whole genome shotgun (WGS) entry which is preliminary data.</text>
</comment>
<proteinExistence type="predicted"/>
<dbReference type="PANTHER" id="PTHR43781:SF1">
    <property type="entry name" value="SACCHAROPINE DEHYDROGENASE"/>
    <property type="match status" value="1"/>
</dbReference>
<dbReference type="PANTHER" id="PTHR43781">
    <property type="entry name" value="SACCHAROPINE DEHYDROGENASE"/>
    <property type="match status" value="1"/>
</dbReference>
<evidence type="ECO:0000259" key="1">
    <source>
        <dbReference type="Pfam" id="PF03435"/>
    </source>
</evidence>
<dbReference type="Gene3D" id="3.40.50.720">
    <property type="entry name" value="NAD(P)-binding Rossmann-like Domain"/>
    <property type="match status" value="1"/>
</dbReference>
<dbReference type="SUPFAM" id="SSF51735">
    <property type="entry name" value="NAD(P)-binding Rossmann-fold domains"/>
    <property type="match status" value="1"/>
</dbReference>